<feature type="binding site" evidence="5">
    <location>
        <begin position="77"/>
        <end position="84"/>
    </location>
    <ligand>
        <name>GTP</name>
        <dbReference type="ChEBI" id="CHEBI:37565"/>
    </ligand>
</feature>
<dbReference type="SMART" id="SM00177">
    <property type="entry name" value="ARF"/>
    <property type="match status" value="1"/>
</dbReference>
<dbReference type="Gene3D" id="3.40.50.300">
    <property type="entry name" value="P-loop containing nucleotide triphosphate hydrolases"/>
    <property type="match status" value="1"/>
</dbReference>
<sequence>MRPKQSYCYYVKNAMEASWSGKVAKSLVIFGSGIAITACAYAAFRYWKRRESKSIDEGFEDVSKLEESPERRILVLGLENAGKSTIFAQVTSGTLKSNDVKPTEGFNVTCLHNGGISINIWEIGGSESVRKYWGNFMQDTDLLVFVVDASDLHNLSLAVKEVKTLLGDDRLTRVPILVLANKQDQPGAMSPEEVADALDLGSIPSSKHKVQVLGTQTPPNSHTRHPSIAEVERALLVMSGGN</sequence>
<keyword evidence="8" id="KW-0472">Membrane</keyword>
<feature type="binding site" evidence="6">
    <location>
        <position position="103"/>
    </location>
    <ligand>
        <name>Mg(2+)</name>
        <dbReference type="ChEBI" id="CHEBI:18420"/>
    </ligand>
</feature>
<dbReference type="InParanoid" id="A0A067R814"/>
<evidence type="ECO:0000256" key="7">
    <source>
        <dbReference type="RuleBase" id="RU003925"/>
    </source>
</evidence>
<dbReference type="NCBIfam" id="TIGR00231">
    <property type="entry name" value="small_GTP"/>
    <property type="match status" value="1"/>
</dbReference>
<evidence type="ECO:0000256" key="3">
    <source>
        <dbReference type="ARBA" id="ARBA00022741"/>
    </source>
</evidence>
<dbReference type="OrthoDB" id="25466at2759"/>
<keyword evidence="3 5" id="KW-0547">Nucleotide-binding</keyword>
<dbReference type="GO" id="GO:0005525">
    <property type="term" value="F:GTP binding"/>
    <property type="evidence" value="ECO:0007669"/>
    <property type="project" value="UniProtKB-KW"/>
</dbReference>
<keyword evidence="6" id="KW-0460">Magnesium</keyword>
<organism evidence="9 10">
    <name type="scientific">Zootermopsis nevadensis</name>
    <name type="common">Dampwood termite</name>
    <dbReference type="NCBI Taxonomy" id="136037"/>
    <lineage>
        <taxon>Eukaryota</taxon>
        <taxon>Metazoa</taxon>
        <taxon>Ecdysozoa</taxon>
        <taxon>Arthropoda</taxon>
        <taxon>Hexapoda</taxon>
        <taxon>Insecta</taxon>
        <taxon>Pterygota</taxon>
        <taxon>Neoptera</taxon>
        <taxon>Polyneoptera</taxon>
        <taxon>Dictyoptera</taxon>
        <taxon>Blattodea</taxon>
        <taxon>Blattoidea</taxon>
        <taxon>Termitoidae</taxon>
        <taxon>Termopsidae</taxon>
        <taxon>Zootermopsis</taxon>
    </lineage>
</organism>
<protein>
    <submittedName>
        <fullName evidence="9">ADP-ribosylation factor-like protein 2</fullName>
    </submittedName>
</protein>
<keyword evidence="4 5" id="KW-0342">GTP-binding</keyword>
<dbReference type="PROSITE" id="PS51417">
    <property type="entry name" value="ARF"/>
    <property type="match status" value="1"/>
</dbReference>
<evidence type="ECO:0000313" key="10">
    <source>
        <dbReference type="Proteomes" id="UP000027135"/>
    </source>
</evidence>
<keyword evidence="8" id="KW-0812">Transmembrane</keyword>
<name>A0A067R814_ZOONE</name>
<dbReference type="PANTHER" id="PTHR45697">
    <property type="entry name" value="ADP-RIBOSYLATION FACTOR-LIKE PROTEIN 2-RELATED"/>
    <property type="match status" value="1"/>
</dbReference>
<dbReference type="PRINTS" id="PR00328">
    <property type="entry name" value="SAR1GTPBP"/>
</dbReference>
<reference evidence="9 10" key="1">
    <citation type="journal article" date="2014" name="Nat. Commun.">
        <title>Molecular traces of alternative social organization in a termite genome.</title>
        <authorList>
            <person name="Terrapon N."/>
            <person name="Li C."/>
            <person name="Robertson H.M."/>
            <person name="Ji L."/>
            <person name="Meng X."/>
            <person name="Booth W."/>
            <person name="Chen Z."/>
            <person name="Childers C.P."/>
            <person name="Glastad K.M."/>
            <person name="Gokhale K."/>
            <person name="Gowin J."/>
            <person name="Gronenberg W."/>
            <person name="Hermansen R.A."/>
            <person name="Hu H."/>
            <person name="Hunt B.G."/>
            <person name="Huylmans A.K."/>
            <person name="Khalil S.M."/>
            <person name="Mitchell R.D."/>
            <person name="Munoz-Torres M.C."/>
            <person name="Mustard J.A."/>
            <person name="Pan H."/>
            <person name="Reese J.T."/>
            <person name="Scharf M.E."/>
            <person name="Sun F."/>
            <person name="Vogel H."/>
            <person name="Xiao J."/>
            <person name="Yang W."/>
            <person name="Yang Z."/>
            <person name="Yang Z."/>
            <person name="Zhou J."/>
            <person name="Zhu J."/>
            <person name="Brent C.S."/>
            <person name="Elsik C.G."/>
            <person name="Goodisman M.A."/>
            <person name="Liberles D.A."/>
            <person name="Roe R.M."/>
            <person name="Vargo E.L."/>
            <person name="Vilcinskas A."/>
            <person name="Wang J."/>
            <person name="Bornberg-Bauer E."/>
            <person name="Korb J."/>
            <person name="Zhang G."/>
            <person name="Liebig J."/>
        </authorList>
    </citation>
    <scope>NUCLEOTIDE SEQUENCE [LARGE SCALE GENOMIC DNA]</scope>
    <source>
        <tissue evidence="9">Whole organism</tissue>
    </source>
</reference>
<evidence type="ECO:0000256" key="2">
    <source>
        <dbReference type="ARBA" id="ARBA00022707"/>
    </source>
</evidence>
<dbReference type="STRING" id="136037.A0A067R814"/>
<dbReference type="GO" id="GO:0016192">
    <property type="term" value="P:vesicle-mediated transport"/>
    <property type="evidence" value="ECO:0007669"/>
    <property type="project" value="UniProtKB-ARBA"/>
</dbReference>
<dbReference type="AlphaFoldDB" id="A0A067R814"/>
<dbReference type="Pfam" id="PF00025">
    <property type="entry name" value="Arf"/>
    <property type="match status" value="1"/>
</dbReference>
<keyword evidence="6" id="KW-0479">Metal-binding</keyword>
<evidence type="ECO:0000256" key="1">
    <source>
        <dbReference type="ARBA" id="ARBA00010290"/>
    </source>
</evidence>
<dbReference type="eggNOG" id="KOG0073">
    <property type="taxonomic scope" value="Eukaryota"/>
</dbReference>
<evidence type="ECO:0000256" key="8">
    <source>
        <dbReference type="SAM" id="Phobius"/>
    </source>
</evidence>
<evidence type="ECO:0000256" key="6">
    <source>
        <dbReference type="PIRSR" id="PIRSR606689-2"/>
    </source>
</evidence>
<keyword evidence="2" id="KW-0449">Lipoprotein</keyword>
<feature type="binding site" evidence="6">
    <location>
        <position position="84"/>
    </location>
    <ligand>
        <name>Mg(2+)</name>
        <dbReference type="ChEBI" id="CHEBI:18420"/>
    </ligand>
</feature>
<dbReference type="GO" id="GO:0003924">
    <property type="term" value="F:GTPase activity"/>
    <property type="evidence" value="ECO:0007669"/>
    <property type="project" value="InterPro"/>
</dbReference>
<dbReference type="GO" id="GO:0046872">
    <property type="term" value="F:metal ion binding"/>
    <property type="evidence" value="ECO:0007669"/>
    <property type="project" value="UniProtKB-KW"/>
</dbReference>
<feature type="binding site" evidence="5">
    <location>
        <position position="125"/>
    </location>
    <ligand>
        <name>GTP</name>
        <dbReference type="ChEBI" id="CHEBI:37565"/>
    </ligand>
</feature>
<dbReference type="Proteomes" id="UP000027135">
    <property type="component" value="Unassembled WGS sequence"/>
</dbReference>
<keyword evidence="10" id="KW-1185">Reference proteome</keyword>
<dbReference type="SUPFAM" id="SSF52540">
    <property type="entry name" value="P-loop containing nucleoside triphosphate hydrolases"/>
    <property type="match status" value="1"/>
</dbReference>
<keyword evidence="8" id="KW-1133">Transmembrane helix</keyword>
<keyword evidence="2" id="KW-0519">Myristate</keyword>
<feature type="transmembrane region" description="Helical" evidence="8">
    <location>
        <begin position="23"/>
        <end position="44"/>
    </location>
</feature>
<dbReference type="InterPro" id="IPR044612">
    <property type="entry name" value="ARL2/3"/>
</dbReference>
<dbReference type="SMART" id="SM00178">
    <property type="entry name" value="SAR"/>
    <property type="match status" value="1"/>
</dbReference>
<dbReference type="OMA" id="INIWEIG"/>
<dbReference type="EMBL" id="KK852643">
    <property type="protein sequence ID" value="KDR19581.1"/>
    <property type="molecule type" value="Genomic_DNA"/>
</dbReference>
<dbReference type="InterPro" id="IPR006689">
    <property type="entry name" value="Small_GTPase_ARF/SAR"/>
</dbReference>
<dbReference type="InterPro" id="IPR027417">
    <property type="entry name" value="P-loop_NTPase"/>
</dbReference>
<evidence type="ECO:0000256" key="4">
    <source>
        <dbReference type="ARBA" id="ARBA00023134"/>
    </source>
</evidence>
<comment type="similarity">
    <text evidence="1 7">Belongs to the small GTPase superfamily. Arf family.</text>
</comment>
<evidence type="ECO:0000256" key="5">
    <source>
        <dbReference type="PIRSR" id="PIRSR606689-1"/>
    </source>
</evidence>
<dbReference type="InterPro" id="IPR005225">
    <property type="entry name" value="Small_GTP-bd"/>
</dbReference>
<evidence type="ECO:0000313" key="9">
    <source>
        <dbReference type="EMBL" id="KDR19581.1"/>
    </source>
</evidence>
<gene>
    <name evidence="9" type="ORF">L798_06379</name>
</gene>
<feature type="binding site" evidence="5">
    <location>
        <begin position="181"/>
        <end position="184"/>
    </location>
    <ligand>
        <name>GTP</name>
        <dbReference type="ChEBI" id="CHEBI:37565"/>
    </ligand>
</feature>
<accession>A0A067R814</accession>
<proteinExistence type="inferred from homology"/>
<dbReference type="GO" id="GO:0051649">
    <property type="term" value="P:establishment of localization in cell"/>
    <property type="evidence" value="ECO:0007669"/>
    <property type="project" value="UniProtKB-ARBA"/>
</dbReference>